<proteinExistence type="predicted"/>
<dbReference type="Proteomes" id="UP001209318">
    <property type="component" value="Unassembled WGS sequence"/>
</dbReference>
<evidence type="ECO:0000313" key="2">
    <source>
        <dbReference type="Proteomes" id="UP001209318"/>
    </source>
</evidence>
<sequence>MHKSYIPPIGIQKTNRAMNRQDKNVETASFATHLQDALTDSCLTISKHAKSRLDDRNIEISSTEWKEISERVSEAKKMGVNESLVLVNDAALIVSAKNQTVITAMNRKEAASQIFTNINGTIIMD</sequence>
<keyword evidence="2" id="KW-1185">Reference proteome</keyword>
<dbReference type="AlphaFoldDB" id="A0AAE3LP89"/>
<organism evidence="1 2">
    <name type="scientific">Perspicuibacillus lycopersici</name>
    <dbReference type="NCBI Taxonomy" id="1325689"/>
    <lineage>
        <taxon>Bacteria</taxon>
        <taxon>Bacillati</taxon>
        <taxon>Bacillota</taxon>
        <taxon>Bacilli</taxon>
        <taxon>Bacillales</taxon>
        <taxon>Bacillaceae</taxon>
        <taxon>Perspicuibacillus</taxon>
    </lineage>
</organism>
<evidence type="ECO:0000313" key="1">
    <source>
        <dbReference type="EMBL" id="MCU9612099.1"/>
    </source>
</evidence>
<comment type="caution">
    <text evidence="1">The sequence shown here is derived from an EMBL/GenBank/DDBJ whole genome shotgun (WGS) entry which is preliminary data.</text>
</comment>
<keyword evidence="1" id="KW-0969">Cilium</keyword>
<dbReference type="InterPro" id="IPR013367">
    <property type="entry name" value="Flagellar_put"/>
</dbReference>
<keyword evidence="1" id="KW-0282">Flagellum</keyword>
<protein>
    <submittedName>
        <fullName evidence="1">Flagellar protein</fullName>
    </submittedName>
</protein>
<dbReference type="NCBIfam" id="TIGR02530">
    <property type="entry name" value="flg_new"/>
    <property type="match status" value="1"/>
</dbReference>
<dbReference type="EMBL" id="JAOUSF010000001">
    <property type="protein sequence ID" value="MCU9612099.1"/>
    <property type="molecule type" value="Genomic_DNA"/>
</dbReference>
<dbReference type="Pfam" id="PF12611">
    <property type="entry name" value="Flagellar_put"/>
    <property type="match status" value="1"/>
</dbReference>
<accession>A0AAE3LP89</accession>
<reference evidence="1" key="1">
    <citation type="submission" date="2022-10" db="EMBL/GenBank/DDBJ databases">
        <title>Description of Fervidibacillus gen. nov. in the family Fervidibacillaceae fam. nov. with two species, Fervidibacillus albus sp. nov., and Fervidibacillus halotolerans sp. nov., isolated from tidal flat sediments.</title>
        <authorList>
            <person name="Kwon K.K."/>
            <person name="Yang S.-H."/>
        </authorList>
    </citation>
    <scope>NUCLEOTIDE SEQUENCE</scope>
    <source>
        <strain evidence="1">JCM 19140</strain>
    </source>
</reference>
<name>A0AAE3LP89_9BACI</name>
<gene>
    <name evidence="1" type="ORF">OEV98_00820</name>
</gene>
<keyword evidence="1" id="KW-0966">Cell projection</keyword>